<feature type="transmembrane region" description="Helical" evidence="6">
    <location>
        <begin position="315"/>
        <end position="335"/>
    </location>
</feature>
<dbReference type="Gene3D" id="3.30.565.10">
    <property type="entry name" value="Histidine kinase-like ATPase, C-terminal domain"/>
    <property type="match status" value="1"/>
</dbReference>
<keyword evidence="6" id="KW-0812">Transmembrane</keyword>
<protein>
    <recommendedName>
        <fullName evidence="2">histidine kinase</fullName>
        <ecNumber evidence="2">2.7.13.3</ecNumber>
    </recommendedName>
</protein>
<keyword evidence="9" id="KW-1185">Reference proteome</keyword>
<evidence type="ECO:0000259" key="7">
    <source>
        <dbReference type="PROSITE" id="PS50109"/>
    </source>
</evidence>
<keyword evidence="3" id="KW-0808">Transferase</keyword>
<evidence type="ECO:0000256" key="6">
    <source>
        <dbReference type="SAM" id="Phobius"/>
    </source>
</evidence>
<dbReference type="InterPro" id="IPR003594">
    <property type="entry name" value="HATPase_dom"/>
</dbReference>
<comment type="caution">
    <text evidence="8">The sequence shown here is derived from an EMBL/GenBank/DDBJ whole genome shotgun (WGS) entry which is preliminary data.</text>
</comment>
<dbReference type="Pfam" id="PF02518">
    <property type="entry name" value="HATPase_c"/>
    <property type="match status" value="1"/>
</dbReference>
<evidence type="ECO:0000256" key="4">
    <source>
        <dbReference type="ARBA" id="ARBA00022777"/>
    </source>
</evidence>
<dbReference type="PANTHER" id="PTHR24421">
    <property type="entry name" value="NITRATE/NITRITE SENSOR PROTEIN NARX-RELATED"/>
    <property type="match status" value="1"/>
</dbReference>
<evidence type="ECO:0000256" key="1">
    <source>
        <dbReference type="ARBA" id="ARBA00000085"/>
    </source>
</evidence>
<dbReference type="SMART" id="SM00028">
    <property type="entry name" value="TPR"/>
    <property type="match status" value="3"/>
</dbReference>
<dbReference type="SUPFAM" id="SSF55874">
    <property type="entry name" value="ATPase domain of HSP90 chaperone/DNA topoisomerase II/histidine kinase"/>
    <property type="match status" value="1"/>
</dbReference>
<evidence type="ECO:0000256" key="3">
    <source>
        <dbReference type="ARBA" id="ARBA00022679"/>
    </source>
</evidence>
<dbReference type="CDD" id="cd16917">
    <property type="entry name" value="HATPase_UhpB-NarQ-NarX-like"/>
    <property type="match status" value="1"/>
</dbReference>
<dbReference type="PROSITE" id="PS50109">
    <property type="entry name" value="HIS_KIN"/>
    <property type="match status" value="1"/>
</dbReference>
<dbReference type="InterPro" id="IPR036890">
    <property type="entry name" value="HATPase_C_sf"/>
</dbReference>
<gene>
    <name evidence="8" type="ORF">ACFQ1O_03150</name>
</gene>
<dbReference type="InterPro" id="IPR019734">
    <property type="entry name" value="TPR_rpt"/>
</dbReference>
<proteinExistence type="predicted"/>
<dbReference type="EC" id="2.7.13.3" evidence="2"/>
<keyword evidence="8" id="KW-0067">ATP-binding</keyword>
<keyword evidence="6" id="KW-1133">Transmembrane helix</keyword>
<keyword evidence="5" id="KW-0902">Two-component regulatory system</keyword>
<dbReference type="InterPro" id="IPR005467">
    <property type="entry name" value="His_kinase_dom"/>
</dbReference>
<reference evidence="9" key="1">
    <citation type="journal article" date="2019" name="Int. J. Syst. Evol. Microbiol.">
        <title>The Global Catalogue of Microorganisms (GCM) 10K type strain sequencing project: providing services to taxonomists for standard genome sequencing and annotation.</title>
        <authorList>
            <consortium name="The Broad Institute Genomics Platform"/>
            <consortium name="The Broad Institute Genome Sequencing Center for Infectious Disease"/>
            <person name="Wu L."/>
            <person name="Ma J."/>
        </authorList>
    </citation>
    <scope>NUCLEOTIDE SEQUENCE [LARGE SCALE GENOMIC DNA]</scope>
    <source>
        <strain evidence="9">CCUG 62114</strain>
    </source>
</reference>
<feature type="domain" description="Histidine kinase" evidence="7">
    <location>
        <begin position="385"/>
        <end position="575"/>
    </location>
</feature>
<dbReference type="Gene3D" id="1.25.40.10">
    <property type="entry name" value="Tetratricopeptide repeat domain"/>
    <property type="match status" value="1"/>
</dbReference>
<dbReference type="Proteomes" id="UP001596997">
    <property type="component" value="Unassembled WGS sequence"/>
</dbReference>
<accession>A0ABW3I063</accession>
<dbReference type="SMART" id="SM00387">
    <property type="entry name" value="HATPase_c"/>
    <property type="match status" value="1"/>
</dbReference>
<organism evidence="8 9">
    <name type="scientific">Pseudofulvibacter geojedonensis</name>
    <dbReference type="NCBI Taxonomy" id="1123758"/>
    <lineage>
        <taxon>Bacteria</taxon>
        <taxon>Pseudomonadati</taxon>
        <taxon>Bacteroidota</taxon>
        <taxon>Flavobacteriia</taxon>
        <taxon>Flavobacteriales</taxon>
        <taxon>Flavobacteriaceae</taxon>
        <taxon>Pseudofulvibacter</taxon>
    </lineage>
</organism>
<evidence type="ECO:0000313" key="9">
    <source>
        <dbReference type="Proteomes" id="UP001596997"/>
    </source>
</evidence>
<dbReference type="InterPro" id="IPR011990">
    <property type="entry name" value="TPR-like_helical_dom_sf"/>
</dbReference>
<comment type="catalytic activity">
    <reaction evidence="1">
        <text>ATP + protein L-histidine = ADP + protein N-phospho-L-histidine.</text>
        <dbReference type="EC" id="2.7.13.3"/>
    </reaction>
</comment>
<keyword evidence="8" id="KW-0547">Nucleotide-binding</keyword>
<dbReference type="PANTHER" id="PTHR24421:SF10">
    <property type="entry name" value="NITRATE_NITRITE SENSOR PROTEIN NARQ"/>
    <property type="match status" value="1"/>
</dbReference>
<evidence type="ECO:0000313" key="8">
    <source>
        <dbReference type="EMBL" id="MFD0962997.1"/>
    </source>
</evidence>
<dbReference type="GO" id="GO:0005524">
    <property type="term" value="F:ATP binding"/>
    <property type="evidence" value="ECO:0007669"/>
    <property type="project" value="UniProtKB-KW"/>
</dbReference>
<name>A0ABW3I063_9FLAO</name>
<dbReference type="EMBL" id="JBHTJM010000003">
    <property type="protein sequence ID" value="MFD0962997.1"/>
    <property type="molecule type" value="Genomic_DNA"/>
</dbReference>
<evidence type="ECO:0000256" key="2">
    <source>
        <dbReference type="ARBA" id="ARBA00012438"/>
    </source>
</evidence>
<evidence type="ECO:0000256" key="5">
    <source>
        <dbReference type="ARBA" id="ARBA00023012"/>
    </source>
</evidence>
<keyword evidence="4" id="KW-0418">Kinase</keyword>
<dbReference type="SUPFAM" id="SSF48452">
    <property type="entry name" value="TPR-like"/>
    <property type="match status" value="1"/>
</dbReference>
<dbReference type="InterPro" id="IPR050482">
    <property type="entry name" value="Sensor_HK_TwoCompSys"/>
</dbReference>
<keyword evidence="6" id="KW-0472">Membrane</keyword>
<dbReference type="RefSeq" id="WP_377713260.1">
    <property type="nucleotide sequence ID" value="NZ_JBHTJM010000003.1"/>
</dbReference>
<sequence>MYHKYLSYFFLVVTYLLCNSNLHAQKSEKRDSSKIQVEQLIKDNNTEKAIVLALEQLEKASIKDLNEQIYWNAKVGKILRINQNYSKSLVYLSKVKKLSDQSKDSTKIANALFEIGSLNLLMYSLEVTKKQKFDVALKERDSAFSIFKNLIKNYSQIPNTEAILGKTYANLTGLYSYIQDHESADKMGEKAIEYFTKIKDTMSVIGVRSNLAISQVYRQEYEKAEQNYLEAIPLLKDTSNLKILNMKAIQYSNLSDLYERQGNYNKSLETLKKAHSLYNIHKEKYLNHTVSEIEAKYSKEKAIATEVKKRKEMQLFFSIIGAIALIILISGLILYRNSKLKAKNLALVLEKNKLEKLNEIEKIQNENSNKVIAATLDGRLKERKNISQILHNSVNSLLSSANLHLQVVKKKSSDSIDELEKSTRIINEASDKVRDLSHTLISDVLINFGLSYALEDLCEKYSNDQLTFSFHKGTYLVRLEQDFEIKINNIVEEIVNNIIKHSQATKASINLNQDQNQLIINITDNGIGFESSNELHEGIGINQIKARVKNLKGTISINSSNENGTNVIIKVPIVNR</sequence>